<dbReference type="OrthoDB" id="720889at2"/>
<protein>
    <submittedName>
        <fullName evidence="6">Outer membrane receptor proteins, mostly Fe transport</fullName>
    </submittedName>
</protein>
<dbReference type="RefSeq" id="WP_093833483.1">
    <property type="nucleotide sequence ID" value="NZ_FOLQ01000023.1"/>
</dbReference>
<dbReference type="Gene3D" id="2.40.170.20">
    <property type="entry name" value="TonB-dependent receptor, beta-barrel domain"/>
    <property type="match status" value="1"/>
</dbReference>
<feature type="chain" id="PRO_5011687105" evidence="4">
    <location>
        <begin position="20"/>
        <end position="797"/>
    </location>
</feature>
<dbReference type="PANTHER" id="PTHR40980:SF4">
    <property type="entry name" value="TONB-DEPENDENT RECEPTOR-LIKE BETA-BARREL DOMAIN-CONTAINING PROTEIN"/>
    <property type="match status" value="1"/>
</dbReference>
<dbReference type="Gene3D" id="2.60.40.1120">
    <property type="entry name" value="Carboxypeptidase-like, regulatory domain"/>
    <property type="match status" value="1"/>
</dbReference>
<dbReference type="SUPFAM" id="SSF49464">
    <property type="entry name" value="Carboxypeptidase regulatory domain-like"/>
    <property type="match status" value="1"/>
</dbReference>
<dbReference type="InterPro" id="IPR041700">
    <property type="entry name" value="OMP_b-brl_3"/>
</dbReference>
<gene>
    <name evidence="6" type="ORF">SAMN05216167_12372</name>
</gene>
<organism evidence="6 7">
    <name type="scientific">Spirosoma endophyticum</name>
    <dbReference type="NCBI Taxonomy" id="662367"/>
    <lineage>
        <taxon>Bacteria</taxon>
        <taxon>Pseudomonadati</taxon>
        <taxon>Bacteroidota</taxon>
        <taxon>Cytophagia</taxon>
        <taxon>Cytophagales</taxon>
        <taxon>Cytophagaceae</taxon>
        <taxon>Spirosoma</taxon>
    </lineage>
</organism>
<dbReference type="InterPro" id="IPR037066">
    <property type="entry name" value="Plug_dom_sf"/>
</dbReference>
<evidence type="ECO:0000256" key="4">
    <source>
        <dbReference type="SAM" id="SignalP"/>
    </source>
</evidence>
<comment type="subcellular location">
    <subcellularLocation>
        <location evidence="1">Cell outer membrane</location>
    </subcellularLocation>
</comment>
<dbReference type="InterPro" id="IPR008969">
    <property type="entry name" value="CarboxyPept-like_regulatory"/>
</dbReference>
<dbReference type="Proteomes" id="UP000198598">
    <property type="component" value="Unassembled WGS sequence"/>
</dbReference>
<evidence type="ECO:0000313" key="7">
    <source>
        <dbReference type="Proteomes" id="UP000198598"/>
    </source>
</evidence>
<dbReference type="GO" id="GO:0009279">
    <property type="term" value="C:cell outer membrane"/>
    <property type="evidence" value="ECO:0007669"/>
    <property type="project" value="UniProtKB-SubCell"/>
</dbReference>
<dbReference type="PANTHER" id="PTHR40980">
    <property type="entry name" value="PLUG DOMAIN-CONTAINING PROTEIN"/>
    <property type="match status" value="1"/>
</dbReference>
<feature type="signal peptide" evidence="4">
    <location>
        <begin position="1"/>
        <end position="19"/>
    </location>
</feature>
<name>A0A1I2EVU9_9BACT</name>
<dbReference type="Pfam" id="PF13620">
    <property type="entry name" value="CarboxypepD_reg"/>
    <property type="match status" value="1"/>
</dbReference>
<keyword evidence="7" id="KW-1185">Reference proteome</keyword>
<feature type="domain" description="Outer membrane protein beta-barrel" evidence="5">
    <location>
        <begin position="370"/>
        <end position="768"/>
    </location>
</feature>
<proteinExistence type="predicted"/>
<evidence type="ECO:0000259" key="5">
    <source>
        <dbReference type="Pfam" id="PF14905"/>
    </source>
</evidence>
<evidence type="ECO:0000256" key="2">
    <source>
        <dbReference type="ARBA" id="ARBA00023136"/>
    </source>
</evidence>
<reference evidence="6 7" key="1">
    <citation type="submission" date="2016-10" db="EMBL/GenBank/DDBJ databases">
        <authorList>
            <person name="de Groot N.N."/>
        </authorList>
    </citation>
    <scope>NUCLEOTIDE SEQUENCE [LARGE SCALE GENOMIC DNA]</scope>
    <source>
        <strain evidence="6 7">DSM 26130</strain>
    </source>
</reference>
<accession>A0A1I2EVU9</accession>
<dbReference type="SUPFAM" id="SSF56935">
    <property type="entry name" value="Porins"/>
    <property type="match status" value="1"/>
</dbReference>
<dbReference type="InterPro" id="IPR036942">
    <property type="entry name" value="Beta-barrel_TonB_sf"/>
</dbReference>
<dbReference type="EMBL" id="FOLQ01000023">
    <property type="protein sequence ID" value="SFE96975.1"/>
    <property type="molecule type" value="Genomic_DNA"/>
</dbReference>
<dbReference type="Gene3D" id="2.170.130.10">
    <property type="entry name" value="TonB-dependent receptor, plug domain"/>
    <property type="match status" value="1"/>
</dbReference>
<keyword evidence="6" id="KW-0675">Receptor</keyword>
<keyword evidence="3" id="KW-0998">Cell outer membrane</keyword>
<sequence>MKKITFLLLCLGTCLPGLAQFQLQGTVVETDHQPAPYATIRLASANDSSTIKGAVTDEKGFFRINKLAAGTYLLHVQSVGHQATWLPAFTLRETDPAKDLGIITLTEKTENLAQINVKGQRSLVENQGDRLVLTVANSVIAKGNKVEDILRYAPLVSATPLGIKVGNKSNVLILVDGRQMGQGTLDNFLQNFSAEDILKIEVIPNPSAKYDASFGAVINIITLKSLERGINGRLSTTYSQGHYGRFNPNGSLNFRSPRWNVFTTLNGRFDQVGSEEASVRTYQAGSMAGQAFSLYKTKGFSTFSGIDFFPNPNHVLGMRFNSSSQTIRSTTDGTTVFRSHSPGVDSVLVLNRLETDDGRNYDGSFNYTGKLDSAGKELSVTITKSFFDRSNTQFLTYQYQNVDRSSLRSPSRARIQNPKTEGNLIGKADLTLPLKSGRWEAGFQWTTISNDNLVTQENEGSTGKYVLDSSFSNSGNYTEHSYAGYASYSTKFKPGWSLQTGLRYERTYQELVSSTLSRTYSGFFPSLSLSKTLPNGPKISVSYARKISRPSLSALVPYRWQSDPYLISVGNPGLKPSFAHTLDANVTLGGLTLSVNYSNTQDAILNTVFFDPDTRIYTVSFTNLAQLHSEFVGLTWGHEWTKWWSMNWNGGLRGSQTQSPIGQYDAGSLTGYGVQTYLNNVFSLPKGYKAELLLVYESPSRSTINQSKGLFFTFISLNKPLFRDGNVKLIFRDVFHTQLYRYVVSYGNVSSSNQYYNDNQRLQLAFTYNFGKRTVKAAKDRSLGNDADKNRMGGGVR</sequence>
<dbReference type="AlphaFoldDB" id="A0A1I2EVU9"/>
<keyword evidence="2" id="KW-0472">Membrane</keyword>
<dbReference type="Pfam" id="PF14905">
    <property type="entry name" value="OMP_b-brl_3"/>
    <property type="match status" value="1"/>
</dbReference>
<evidence type="ECO:0000313" key="6">
    <source>
        <dbReference type="EMBL" id="SFE96975.1"/>
    </source>
</evidence>
<dbReference type="STRING" id="662367.SAMN05216167_12372"/>
<evidence type="ECO:0000256" key="3">
    <source>
        <dbReference type="ARBA" id="ARBA00023237"/>
    </source>
</evidence>
<keyword evidence="4" id="KW-0732">Signal</keyword>
<evidence type="ECO:0000256" key="1">
    <source>
        <dbReference type="ARBA" id="ARBA00004442"/>
    </source>
</evidence>